<dbReference type="AlphaFoldDB" id="A0A8J1LDQ7"/>
<organism evidence="1 2">
    <name type="scientific">Xenopus laevis</name>
    <name type="common">African clawed frog</name>
    <dbReference type="NCBI Taxonomy" id="8355"/>
    <lineage>
        <taxon>Eukaryota</taxon>
        <taxon>Metazoa</taxon>
        <taxon>Chordata</taxon>
        <taxon>Craniata</taxon>
        <taxon>Vertebrata</taxon>
        <taxon>Euteleostomi</taxon>
        <taxon>Amphibia</taxon>
        <taxon>Batrachia</taxon>
        <taxon>Anura</taxon>
        <taxon>Pipoidea</taxon>
        <taxon>Pipidae</taxon>
        <taxon>Xenopodinae</taxon>
        <taxon>Xenopus</taxon>
        <taxon>Xenopus</taxon>
    </lineage>
</organism>
<dbReference type="SUPFAM" id="SSF50814">
    <property type="entry name" value="Lipocalins"/>
    <property type="match status" value="1"/>
</dbReference>
<reference evidence="2" key="1">
    <citation type="submission" date="2025-08" db="UniProtKB">
        <authorList>
            <consortium name="RefSeq"/>
        </authorList>
    </citation>
    <scope>IDENTIFICATION</scope>
    <source>
        <strain evidence="2">J_2021</strain>
        <tissue evidence="2">Erythrocytes</tissue>
    </source>
</reference>
<evidence type="ECO:0000313" key="2">
    <source>
        <dbReference type="RefSeq" id="XP_041427124.1"/>
    </source>
</evidence>
<dbReference type="KEGG" id="xla:121396354"/>
<evidence type="ECO:0000313" key="1">
    <source>
        <dbReference type="Proteomes" id="UP000186698"/>
    </source>
</evidence>
<keyword evidence="1" id="KW-1185">Reference proteome</keyword>
<dbReference type="Gene3D" id="2.40.128.20">
    <property type="match status" value="1"/>
</dbReference>
<dbReference type="InterPro" id="IPR012674">
    <property type="entry name" value="Calycin"/>
</dbReference>
<dbReference type="RefSeq" id="XP_041427124.1">
    <property type="nucleotide sequence ID" value="XM_041571190.1"/>
</dbReference>
<protein>
    <submittedName>
        <fullName evidence="2">Retinol-binding protein 5-like</fullName>
    </submittedName>
</protein>
<proteinExistence type="predicted"/>
<dbReference type="Proteomes" id="UP000186698">
    <property type="component" value="Chromosome 7S"/>
</dbReference>
<name>A0A8J1LDQ7_XENLA</name>
<accession>A0A8J1LDQ7</accession>
<sequence>MTEELKGRYVFVSQDNMGEYFKALILTAAWNENQGFCSAGTEKRNGSSWNSYRVGDPPSQSCFRRWVSNILDPVLGYSQLVPKASRPQLNVPPPKGKEQVETTVTWENGKLVCVQRGDVPKRGWKQWLDRDLLHVELTAKDVVSKQTFRKVS</sequence>
<gene>
    <name evidence="2" type="primary">LOC121396354</name>
</gene>
<dbReference type="GeneID" id="121396354"/>